<feature type="region of interest" description="Disordered" evidence="1">
    <location>
        <begin position="207"/>
        <end position="277"/>
    </location>
</feature>
<name>A0A2W5T7C6_9BACT</name>
<sequence>MRKLLAAFVFCLASAAWADMTMVSEVTSSGRPSRTVTLSVKGPLALFEFNDGAVTRSMLRDGAAKKMYAINHEKKELTVITEEDSRELEARQEAFRTQLKAQLEKLPPEQRARMEATMLGPQTTGTAKAPNFTYEKKKTPARKVNGFSCQDHVVKRDGVEDGEGCFASWKDIGMSANDFKTTMESAMPNSSSQQMLTQVFDGQASAPGFPVWRKRTDKQGNSSESTVKSFSKSALGPEKFVLPKDYAQKSMGEALKAQPAPRQQAPSPAPAPGSKKN</sequence>
<keyword evidence="2" id="KW-0732">Signal</keyword>
<dbReference type="EMBL" id="QFQP01000031">
    <property type="protein sequence ID" value="PZR07385.1"/>
    <property type="molecule type" value="Genomic_DNA"/>
</dbReference>
<reference evidence="4 5" key="1">
    <citation type="submission" date="2017-08" db="EMBL/GenBank/DDBJ databases">
        <title>Infants hospitalized years apart are colonized by the same room-sourced microbial strains.</title>
        <authorList>
            <person name="Brooks B."/>
            <person name="Olm M.R."/>
            <person name="Firek B.A."/>
            <person name="Baker R."/>
            <person name="Thomas B.C."/>
            <person name="Morowitz M.J."/>
            <person name="Banfield J.F."/>
        </authorList>
    </citation>
    <scope>NUCLEOTIDE SEQUENCE [LARGE SCALE GENOMIC DNA]</scope>
    <source>
        <strain evidence="4">S2_003_000_R2_14</strain>
    </source>
</reference>
<evidence type="ECO:0000313" key="5">
    <source>
        <dbReference type="Proteomes" id="UP000249061"/>
    </source>
</evidence>
<feature type="signal peptide" evidence="2">
    <location>
        <begin position="1"/>
        <end position="18"/>
    </location>
</feature>
<accession>A0A2W5T7C6</accession>
<evidence type="ECO:0000256" key="1">
    <source>
        <dbReference type="SAM" id="MobiDB-lite"/>
    </source>
</evidence>
<feature type="compositionally biased region" description="Low complexity" evidence="1">
    <location>
        <begin position="257"/>
        <end position="266"/>
    </location>
</feature>
<feature type="compositionally biased region" description="Low complexity" evidence="1">
    <location>
        <begin position="222"/>
        <end position="233"/>
    </location>
</feature>
<dbReference type="InterPro" id="IPR025524">
    <property type="entry name" value="DUF4412"/>
</dbReference>
<dbReference type="AlphaFoldDB" id="A0A2W5T7C6"/>
<proteinExistence type="predicted"/>
<dbReference type="Pfam" id="PF14371">
    <property type="entry name" value="DUF4412"/>
    <property type="match status" value="1"/>
</dbReference>
<organism evidence="4 5">
    <name type="scientific">Archangium gephyra</name>
    <dbReference type="NCBI Taxonomy" id="48"/>
    <lineage>
        <taxon>Bacteria</taxon>
        <taxon>Pseudomonadati</taxon>
        <taxon>Myxococcota</taxon>
        <taxon>Myxococcia</taxon>
        <taxon>Myxococcales</taxon>
        <taxon>Cystobacterineae</taxon>
        <taxon>Archangiaceae</taxon>
        <taxon>Archangium</taxon>
    </lineage>
</organism>
<feature type="domain" description="DUF4412" evidence="3">
    <location>
        <begin position="110"/>
        <end position="246"/>
    </location>
</feature>
<feature type="chain" id="PRO_5016002614" description="DUF4412 domain-containing protein" evidence="2">
    <location>
        <begin position="19"/>
        <end position="277"/>
    </location>
</feature>
<protein>
    <recommendedName>
        <fullName evidence="3">DUF4412 domain-containing protein</fullName>
    </recommendedName>
</protein>
<evidence type="ECO:0000259" key="3">
    <source>
        <dbReference type="Pfam" id="PF14371"/>
    </source>
</evidence>
<comment type="caution">
    <text evidence="4">The sequence shown here is derived from an EMBL/GenBank/DDBJ whole genome shotgun (WGS) entry which is preliminary data.</text>
</comment>
<evidence type="ECO:0000313" key="4">
    <source>
        <dbReference type="EMBL" id="PZR07385.1"/>
    </source>
</evidence>
<dbReference type="Proteomes" id="UP000249061">
    <property type="component" value="Unassembled WGS sequence"/>
</dbReference>
<gene>
    <name evidence="4" type="ORF">DI536_27410</name>
</gene>
<evidence type="ECO:0000256" key="2">
    <source>
        <dbReference type="SAM" id="SignalP"/>
    </source>
</evidence>